<dbReference type="Proteomes" id="UP000187209">
    <property type="component" value="Unassembled WGS sequence"/>
</dbReference>
<comment type="caution">
    <text evidence="2">The sequence shown here is derived from an EMBL/GenBank/DDBJ whole genome shotgun (WGS) entry which is preliminary data.</text>
</comment>
<keyword evidence="3" id="KW-1185">Reference proteome</keyword>
<dbReference type="EMBL" id="MPUH01001037">
    <property type="protein sequence ID" value="OMJ70947.1"/>
    <property type="molecule type" value="Genomic_DNA"/>
</dbReference>
<sequence length="449" mass="51484">MSQDWVKYHKQIIDGGFRGFSYITKFINPISSLYQSLIIGILEIIQRFKYSPTFTEALINSLNEYIQKAENYAFNKNYSNQYLNKLKQIGSAIGNADLKTGFYYLNYYIKEQSSSTGSDIDYAMRMIICCIIENDIIDQANIIEGKSLIHLDQMLQLLSSIFSIKISIFEGNDEYVYVKNAYGNYPSLNLLRDYEGYGILYSDVMIEIENDINFDLRLVEYPPFIFSNKPKENYNVQDYKSYTPDGPSSRTDINAQRPSSVPDELKYSRHLSYPVPAGPCMPGISVEENFQLLKSKKLFQGPIINPYTKLPGIYKIVNNENSHNSSGNIRISGSEQVSLSIIDNEREKSKPPKLVLQGKSQTVGNKSVQGTIKNENYNRLSEISLQKKCQKCLEKKSDEDFDLIKCGEKSCLICNLCRSDNDFQCIICNRYYSNYENDLIKVIKLSKIN</sequence>
<name>A0A1R2B2H7_9CILI</name>
<dbReference type="AlphaFoldDB" id="A0A1R2B2H7"/>
<organism evidence="2 3">
    <name type="scientific">Stentor coeruleus</name>
    <dbReference type="NCBI Taxonomy" id="5963"/>
    <lineage>
        <taxon>Eukaryota</taxon>
        <taxon>Sar</taxon>
        <taxon>Alveolata</taxon>
        <taxon>Ciliophora</taxon>
        <taxon>Postciliodesmatophora</taxon>
        <taxon>Heterotrichea</taxon>
        <taxon>Heterotrichida</taxon>
        <taxon>Stentoridae</taxon>
        <taxon>Stentor</taxon>
    </lineage>
</organism>
<evidence type="ECO:0000313" key="3">
    <source>
        <dbReference type="Proteomes" id="UP000187209"/>
    </source>
</evidence>
<feature type="region of interest" description="Disordered" evidence="1">
    <location>
        <begin position="236"/>
        <end position="261"/>
    </location>
</feature>
<evidence type="ECO:0000256" key="1">
    <source>
        <dbReference type="SAM" id="MobiDB-lite"/>
    </source>
</evidence>
<proteinExistence type="predicted"/>
<reference evidence="2 3" key="1">
    <citation type="submission" date="2016-11" db="EMBL/GenBank/DDBJ databases">
        <title>The macronuclear genome of Stentor coeruleus: a giant cell with tiny introns.</title>
        <authorList>
            <person name="Slabodnick M."/>
            <person name="Ruby J.G."/>
            <person name="Reiff S.B."/>
            <person name="Swart E.C."/>
            <person name="Gosai S."/>
            <person name="Prabakaran S."/>
            <person name="Witkowska E."/>
            <person name="Larue G.E."/>
            <person name="Fisher S."/>
            <person name="Freeman R.M."/>
            <person name="Gunawardena J."/>
            <person name="Chu W."/>
            <person name="Stover N.A."/>
            <person name="Gregory B.D."/>
            <person name="Nowacki M."/>
            <person name="Derisi J."/>
            <person name="Roy S.W."/>
            <person name="Marshall W.F."/>
            <person name="Sood P."/>
        </authorList>
    </citation>
    <scope>NUCLEOTIDE SEQUENCE [LARGE SCALE GENOMIC DNA]</scope>
    <source>
        <strain evidence="2">WM001</strain>
    </source>
</reference>
<evidence type="ECO:0000313" key="2">
    <source>
        <dbReference type="EMBL" id="OMJ70947.1"/>
    </source>
</evidence>
<accession>A0A1R2B2H7</accession>
<protein>
    <submittedName>
        <fullName evidence="2">Uncharacterized protein</fullName>
    </submittedName>
</protein>
<feature type="compositionally biased region" description="Polar residues" evidence="1">
    <location>
        <begin position="236"/>
        <end position="259"/>
    </location>
</feature>
<gene>
    <name evidence="2" type="ORF">SteCoe_30960</name>
</gene>